<feature type="transmembrane region" description="Helical" evidence="5">
    <location>
        <begin position="67"/>
        <end position="89"/>
    </location>
</feature>
<keyword evidence="4 5" id="KW-0472">Membrane</keyword>
<evidence type="ECO:0000256" key="2">
    <source>
        <dbReference type="ARBA" id="ARBA00022692"/>
    </source>
</evidence>
<proteinExistence type="predicted"/>
<protein>
    <submittedName>
        <fullName evidence="7">Facilitated trehalose transporter Tret1</fullName>
    </submittedName>
</protein>
<dbReference type="AlphaFoldDB" id="A0A4C1YWP0"/>
<comment type="caution">
    <text evidence="7">The sequence shown here is derived from an EMBL/GenBank/DDBJ whole genome shotgun (WGS) entry which is preliminary data.</text>
</comment>
<feature type="transmembrane region" description="Helical" evidence="5">
    <location>
        <begin position="460"/>
        <end position="480"/>
    </location>
</feature>
<feature type="domain" description="Major facilitator superfamily (MFS) profile" evidence="6">
    <location>
        <begin position="1"/>
        <end position="515"/>
    </location>
</feature>
<feature type="transmembrane region" description="Helical" evidence="5">
    <location>
        <begin position="428"/>
        <end position="448"/>
    </location>
</feature>
<dbReference type="SUPFAM" id="SSF103473">
    <property type="entry name" value="MFS general substrate transporter"/>
    <property type="match status" value="2"/>
</dbReference>
<accession>A0A4C1YWP0</accession>
<dbReference type="PANTHER" id="PTHR48021">
    <property type="match status" value="1"/>
</dbReference>
<feature type="transmembrane region" description="Helical" evidence="5">
    <location>
        <begin position="492"/>
        <end position="510"/>
    </location>
</feature>
<feature type="transmembrane region" description="Helical" evidence="5">
    <location>
        <begin position="154"/>
        <end position="172"/>
    </location>
</feature>
<dbReference type="EMBL" id="BGZK01001385">
    <property type="protein sequence ID" value="GBP78765.1"/>
    <property type="molecule type" value="Genomic_DNA"/>
</dbReference>
<dbReference type="InterPro" id="IPR005829">
    <property type="entry name" value="Sugar_transporter_CS"/>
</dbReference>
<feature type="transmembrane region" description="Helical" evidence="5">
    <location>
        <begin position="279"/>
        <end position="301"/>
    </location>
</feature>
<dbReference type="STRING" id="151549.A0A4C1YWP0"/>
<sequence>MLIEISTSLITFDEGYPWLRAGRRDGFDLVCVLSMIMGIMFTWPSSTLELFKSNETVLSHIMGPGEVALFGSLSSIGALVGTPLAGYLLDKIGRKRSSMLGGIPFLLAWSMIAAFDRVEVILAATFIAGIGGSTFVTSPVYISEICQDSIRGSVTAGSVIFYNLGVLLSYILGGYLSYYVMVYIQVTLAASYILFVGLLKDSPVYLMRKGREEEAAKSIAFYRNIKPDSKEVLEELYNIKRVLNLECLGNPEVKSLQPATVKPPPEKDISPWRYLSKRALFVCLTLVTASTLMGMIVVQVYADPLFKEAAPSIPSTLCTIIVAVVTMVAGLTAAALADRSGRRLRRYRVGDSGRSARSLHQRPTFKQVRLLVVVHTKTEIAVSARGLKREVISYKNLMLYSSGGSAVVTLLLGTQLELEWGPHSLTAILIYIFCFIYSIGAGTIPYIVVCEVFVPELKSFCTMIILEWAWVCSFIILLVFYPLVDTLGLGPVFYIFSIICLGTAIFCYFFQPETKGLPVDVIQNLFTKRQKLNNRIIAY</sequence>
<feature type="transmembrane region" description="Helical" evidence="5">
    <location>
        <begin position="121"/>
        <end position="142"/>
    </location>
</feature>
<evidence type="ECO:0000256" key="4">
    <source>
        <dbReference type="ARBA" id="ARBA00023136"/>
    </source>
</evidence>
<feature type="transmembrane region" description="Helical" evidence="5">
    <location>
        <begin position="27"/>
        <end position="47"/>
    </location>
</feature>
<keyword evidence="3 5" id="KW-1133">Transmembrane helix</keyword>
<dbReference type="InterPro" id="IPR005828">
    <property type="entry name" value="MFS_sugar_transport-like"/>
</dbReference>
<feature type="transmembrane region" description="Helical" evidence="5">
    <location>
        <begin position="313"/>
        <end position="337"/>
    </location>
</feature>
<keyword evidence="2 5" id="KW-0812">Transmembrane</keyword>
<name>A0A4C1YWP0_EUMVA</name>
<dbReference type="OrthoDB" id="8120565at2759"/>
<feature type="transmembrane region" description="Helical" evidence="5">
    <location>
        <begin position="98"/>
        <end position="115"/>
    </location>
</feature>
<dbReference type="InterPro" id="IPR020846">
    <property type="entry name" value="MFS_dom"/>
</dbReference>
<comment type="subcellular location">
    <subcellularLocation>
        <location evidence="1">Membrane</location>
        <topology evidence="1">Multi-pass membrane protein</topology>
    </subcellularLocation>
</comment>
<organism evidence="7 8">
    <name type="scientific">Eumeta variegata</name>
    <name type="common">Bagworm moth</name>
    <name type="synonym">Eumeta japonica</name>
    <dbReference type="NCBI Taxonomy" id="151549"/>
    <lineage>
        <taxon>Eukaryota</taxon>
        <taxon>Metazoa</taxon>
        <taxon>Ecdysozoa</taxon>
        <taxon>Arthropoda</taxon>
        <taxon>Hexapoda</taxon>
        <taxon>Insecta</taxon>
        <taxon>Pterygota</taxon>
        <taxon>Neoptera</taxon>
        <taxon>Endopterygota</taxon>
        <taxon>Lepidoptera</taxon>
        <taxon>Glossata</taxon>
        <taxon>Ditrysia</taxon>
        <taxon>Tineoidea</taxon>
        <taxon>Psychidae</taxon>
        <taxon>Oiketicinae</taxon>
        <taxon>Eumeta</taxon>
    </lineage>
</organism>
<feature type="transmembrane region" description="Helical" evidence="5">
    <location>
        <begin position="397"/>
        <end position="416"/>
    </location>
</feature>
<evidence type="ECO:0000256" key="1">
    <source>
        <dbReference type="ARBA" id="ARBA00004141"/>
    </source>
</evidence>
<dbReference type="InterPro" id="IPR050549">
    <property type="entry name" value="MFS_Trehalose_Transporter"/>
</dbReference>
<dbReference type="Gene3D" id="1.20.1250.20">
    <property type="entry name" value="MFS general substrate transporter like domains"/>
    <property type="match status" value="1"/>
</dbReference>
<dbReference type="Proteomes" id="UP000299102">
    <property type="component" value="Unassembled WGS sequence"/>
</dbReference>
<dbReference type="PROSITE" id="PS50850">
    <property type="entry name" value="MFS"/>
    <property type="match status" value="1"/>
</dbReference>
<evidence type="ECO:0000256" key="5">
    <source>
        <dbReference type="SAM" id="Phobius"/>
    </source>
</evidence>
<evidence type="ECO:0000313" key="7">
    <source>
        <dbReference type="EMBL" id="GBP78765.1"/>
    </source>
</evidence>
<feature type="transmembrane region" description="Helical" evidence="5">
    <location>
        <begin position="178"/>
        <end position="199"/>
    </location>
</feature>
<dbReference type="GO" id="GO:0016020">
    <property type="term" value="C:membrane"/>
    <property type="evidence" value="ECO:0007669"/>
    <property type="project" value="UniProtKB-SubCell"/>
</dbReference>
<keyword evidence="8" id="KW-1185">Reference proteome</keyword>
<dbReference type="PANTHER" id="PTHR48021:SF33">
    <property type="entry name" value="AT22075P-RELATED"/>
    <property type="match status" value="1"/>
</dbReference>
<gene>
    <name evidence="7" type="primary">Tret1</name>
    <name evidence="7" type="ORF">EVAR_59555_1</name>
</gene>
<evidence type="ECO:0000256" key="3">
    <source>
        <dbReference type="ARBA" id="ARBA00022989"/>
    </source>
</evidence>
<evidence type="ECO:0000313" key="8">
    <source>
        <dbReference type="Proteomes" id="UP000299102"/>
    </source>
</evidence>
<reference evidence="7 8" key="1">
    <citation type="journal article" date="2019" name="Commun. Biol.">
        <title>The bagworm genome reveals a unique fibroin gene that provides high tensile strength.</title>
        <authorList>
            <person name="Kono N."/>
            <person name="Nakamura H."/>
            <person name="Ohtoshi R."/>
            <person name="Tomita M."/>
            <person name="Numata K."/>
            <person name="Arakawa K."/>
        </authorList>
    </citation>
    <scope>NUCLEOTIDE SEQUENCE [LARGE SCALE GENOMIC DNA]</scope>
</reference>
<dbReference type="GO" id="GO:0022857">
    <property type="term" value="F:transmembrane transporter activity"/>
    <property type="evidence" value="ECO:0007669"/>
    <property type="project" value="InterPro"/>
</dbReference>
<dbReference type="Pfam" id="PF00083">
    <property type="entry name" value="Sugar_tr"/>
    <property type="match status" value="2"/>
</dbReference>
<evidence type="ECO:0000259" key="6">
    <source>
        <dbReference type="PROSITE" id="PS50850"/>
    </source>
</evidence>
<dbReference type="PROSITE" id="PS00216">
    <property type="entry name" value="SUGAR_TRANSPORT_1"/>
    <property type="match status" value="1"/>
</dbReference>
<dbReference type="InterPro" id="IPR036259">
    <property type="entry name" value="MFS_trans_sf"/>
</dbReference>